<protein>
    <recommendedName>
        <fullName evidence="4">Flavodoxin-like domain-containing protein</fullName>
    </recommendedName>
</protein>
<dbReference type="GO" id="GO:0005886">
    <property type="term" value="C:plasma membrane"/>
    <property type="evidence" value="ECO:0007669"/>
    <property type="project" value="UniProtKB-SubCell"/>
</dbReference>
<dbReference type="STRING" id="763406.A0A1E3NJD0"/>
<evidence type="ECO:0000313" key="5">
    <source>
        <dbReference type="EMBL" id="ODQ46239.1"/>
    </source>
</evidence>
<dbReference type="PROSITE" id="PS50902">
    <property type="entry name" value="FLAVODOXIN_LIKE"/>
    <property type="match status" value="1"/>
</dbReference>
<dbReference type="NCBIfam" id="NF002999">
    <property type="entry name" value="PRK03767.1"/>
    <property type="match status" value="1"/>
</dbReference>
<proteinExistence type="inferred from homology"/>
<evidence type="ECO:0000256" key="3">
    <source>
        <dbReference type="ARBA" id="ARBA00053955"/>
    </source>
</evidence>
<reference evidence="5 6" key="1">
    <citation type="journal article" date="2016" name="Proc. Natl. Acad. Sci. U.S.A.">
        <title>Comparative genomics of biotechnologically important yeasts.</title>
        <authorList>
            <person name="Riley R."/>
            <person name="Haridas S."/>
            <person name="Wolfe K.H."/>
            <person name="Lopes M.R."/>
            <person name="Hittinger C.T."/>
            <person name="Goeker M."/>
            <person name="Salamov A.A."/>
            <person name="Wisecaver J.H."/>
            <person name="Long T.M."/>
            <person name="Calvey C.H."/>
            <person name="Aerts A.L."/>
            <person name="Barry K.W."/>
            <person name="Choi C."/>
            <person name="Clum A."/>
            <person name="Coughlan A.Y."/>
            <person name="Deshpande S."/>
            <person name="Douglass A.P."/>
            <person name="Hanson S.J."/>
            <person name="Klenk H.-P."/>
            <person name="LaButti K.M."/>
            <person name="Lapidus A."/>
            <person name="Lindquist E.A."/>
            <person name="Lipzen A.M."/>
            <person name="Meier-Kolthoff J.P."/>
            <person name="Ohm R.A."/>
            <person name="Otillar R.P."/>
            <person name="Pangilinan J.L."/>
            <person name="Peng Y."/>
            <person name="Rokas A."/>
            <person name="Rosa C.A."/>
            <person name="Scheuner C."/>
            <person name="Sibirny A.A."/>
            <person name="Slot J.C."/>
            <person name="Stielow J.B."/>
            <person name="Sun H."/>
            <person name="Kurtzman C.P."/>
            <person name="Blackwell M."/>
            <person name="Grigoriev I.V."/>
            <person name="Jeffries T.W."/>
        </authorList>
    </citation>
    <scope>NUCLEOTIDE SEQUENCE [LARGE SCALE GENOMIC DNA]</scope>
    <source>
        <strain evidence="5 6">NRRL Y-2026</strain>
    </source>
</reference>
<dbReference type="GO" id="GO:0003955">
    <property type="term" value="F:NAD(P)H dehydrogenase (quinone) activity"/>
    <property type="evidence" value="ECO:0007669"/>
    <property type="project" value="InterPro"/>
</dbReference>
<dbReference type="AlphaFoldDB" id="A0A1E3NJD0"/>
<dbReference type="EMBL" id="KV454003">
    <property type="protein sequence ID" value="ODQ46239.1"/>
    <property type="molecule type" value="Genomic_DNA"/>
</dbReference>
<dbReference type="Proteomes" id="UP000094455">
    <property type="component" value="Unassembled WGS sequence"/>
</dbReference>
<feature type="domain" description="Flavodoxin-like" evidence="4">
    <location>
        <begin position="4"/>
        <end position="191"/>
    </location>
</feature>
<dbReference type="InterPro" id="IPR029039">
    <property type="entry name" value="Flavoprotein-like_sf"/>
</dbReference>
<sequence length="198" mass="20822">MANIAIVIYSMYHHVATLAEEVKKGVESSGNKATIYQVAETLSEEVLAKMYAPAKPDYPIATPDVLAEADGILFGFPTRFGNLPAQMKAFIDSTGGLWQKGTLHHKPAGVFISTGTGGGNETTIVNLLSTLAHHGMIYVPLGFAPVFGELTNLDEVHGGSAWGAGTIAGADGSRKPSALELKVAFTQGAEFGKVISKF</sequence>
<dbReference type="GO" id="GO:0010181">
    <property type="term" value="F:FMN binding"/>
    <property type="evidence" value="ECO:0007669"/>
    <property type="project" value="InterPro"/>
</dbReference>
<dbReference type="PANTHER" id="PTHR30546:SF23">
    <property type="entry name" value="FLAVOPROTEIN-LIKE PROTEIN YCP4-RELATED"/>
    <property type="match status" value="1"/>
</dbReference>
<dbReference type="OrthoDB" id="504689at2759"/>
<dbReference type="InterPro" id="IPR010089">
    <property type="entry name" value="Flavoprotein_WrbA-like"/>
</dbReference>
<organism evidence="5 6">
    <name type="scientific">Pichia membranifaciens NRRL Y-2026</name>
    <dbReference type="NCBI Taxonomy" id="763406"/>
    <lineage>
        <taxon>Eukaryota</taxon>
        <taxon>Fungi</taxon>
        <taxon>Dikarya</taxon>
        <taxon>Ascomycota</taxon>
        <taxon>Saccharomycotina</taxon>
        <taxon>Pichiomycetes</taxon>
        <taxon>Pichiales</taxon>
        <taxon>Pichiaceae</taxon>
        <taxon>Pichia</taxon>
    </lineage>
</organism>
<dbReference type="GO" id="GO:0034599">
    <property type="term" value="P:cellular response to oxidative stress"/>
    <property type="evidence" value="ECO:0007669"/>
    <property type="project" value="UniProtKB-ARBA"/>
</dbReference>
<dbReference type="Gene3D" id="3.40.50.360">
    <property type="match status" value="1"/>
</dbReference>
<name>A0A1E3NJD0_9ASCO</name>
<dbReference type="Pfam" id="PF03358">
    <property type="entry name" value="FMN_red"/>
    <property type="match status" value="1"/>
</dbReference>
<accession>A0A1E3NJD0</accession>
<comment type="similarity">
    <text evidence="2">Belongs to the WrbA family.</text>
</comment>
<dbReference type="PANTHER" id="PTHR30546">
    <property type="entry name" value="FLAVODOXIN-RELATED PROTEIN WRBA-RELATED"/>
    <property type="match status" value="1"/>
</dbReference>
<dbReference type="FunFam" id="3.40.50.360:FF:000001">
    <property type="entry name" value="NAD(P)H dehydrogenase (Quinone) FQR1-like"/>
    <property type="match status" value="1"/>
</dbReference>
<evidence type="ECO:0000259" key="4">
    <source>
        <dbReference type="PROSITE" id="PS50902"/>
    </source>
</evidence>
<keyword evidence="6" id="KW-1185">Reference proteome</keyword>
<dbReference type="InterPro" id="IPR008254">
    <property type="entry name" value="Flavodoxin/NO_synth"/>
</dbReference>
<evidence type="ECO:0000256" key="1">
    <source>
        <dbReference type="ARBA" id="ARBA00004202"/>
    </source>
</evidence>
<comment type="subcellular location">
    <subcellularLocation>
        <location evidence="1">Cell membrane</location>
        <topology evidence="1">Peripheral membrane protein</topology>
    </subcellularLocation>
</comment>
<evidence type="ECO:0000313" key="6">
    <source>
        <dbReference type="Proteomes" id="UP000094455"/>
    </source>
</evidence>
<gene>
    <name evidence="5" type="ORF">PICMEDRAFT_16156</name>
</gene>
<evidence type="ECO:0000256" key="2">
    <source>
        <dbReference type="ARBA" id="ARBA00006961"/>
    </source>
</evidence>
<comment type="function">
    <text evidence="3">Flavodoxin-like protein (FLP) that plays a role in cell wall integrity, oxidative stress protection and virulence. FLPs act as NAD(P)H quinone oxidoreductases. Reduces ubiquinone (coenzyme Q), enabling it to serve as an antioxidant in the membrane.</text>
</comment>
<dbReference type="InterPro" id="IPR005025">
    <property type="entry name" value="FMN_Rdtase-like_dom"/>
</dbReference>
<dbReference type="SUPFAM" id="SSF52218">
    <property type="entry name" value="Flavoproteins"/>
    <property type="match status" value="1"/>
</dbReference>
<dbReference type="GeneID" id="30177796"/>
<dbReference type="RefSeq" id="XP_019017352.1">
    <property type="nucleotide sequence ID" value="XM_019161109.1"/>
</dbReference>
<dbReference type="NCBIfam" id="TIGR01755">
    <property type="entry name" value="flav_wrbA"/>
    <property type="match status" value="1"/>
</dbReference>